<dbReference type="Proteomes" id="UP001596013">
    <property type="component" value="Unassembled WGS sequence"/>
</dbReference>
<evidence type="ECO:0000256" key="1">
    <source>
        <dbReference type="ARBA" id="ARBA00023015"/>
    </source>
</evidence>
<comment type="caution">
    <text evidence="6">The sequence shown here is derived from an EMBL/GenBank/DDBJ whole genome shotgun (WGS) entry which is preliminary data.</text>
</comment>
<protein>
    <submittedName>
        <fullName evidence="6">MurR/RpiR family transcriptional regulator</fullName>
    </submittedName>
</protein>
<evidence type="ECO:0000256" key="3">
    <source>
        <dbReference type="ARBA" id="ARBA00023163"/>
    </source>
</evidence>
<dbReference type="PROSITE" id="PS51071">
    <property type="entry name" value="HTH_RPIR"/>
    <property type="match status" value="1"/>
</dbReference>
<evidence type="ECO:0000256" key="2">
    <source>
        <dbReference type="ARBA" id="ARBA00023125"/>
    </source>
</evidence>
<dbReference type="Gene3D" id="3.40.50.10490">
    <property type="entry name" value="Glucose-6-phosphate isomerase like protein, domain 1"/>
    <property type="match status" value="1"/>
</dbReference>
<dbReference type="Pfam" id="PF01380">
    <property type="entry name" value="SIS"/>
    <property type="match status" value="1"/>
</dbReference>
<accession>A0ABW0JKH7</accession>
<reference evidence="7" key="1">
    <citation type="journal article" date="2019" name="Int. J. Syst. Evol. Microbiol.">
        <title>The Global Catalogue of Microorganisms (GCM) 10K type strain sequencing project: providing services to taxonomists for standard genome sequencing and annotation.</title>
        <authorList>
            <consortium name="The Broad Institute Genomics Platform"/>
            <consortium name="The Broad Institute Genome Sequencing Center for Infectious Disease"/>
            <person name="Wu L."/>
            <person name="Ma J."/>
        </authorList>
    </citation>
    <scope>NUCLEOTIDE SEQUENCE [LARGE SCALE GENOMIC DNA]</scope>
    <source>
        <strain evidence="7">JCM 17130</strain>
    </source>
</reference>
<dbReference type="SUPFAM" id="SSF46689">
    <property type="entry name" value="Homeodomain-like"/>
    <property type="match status" value="1"/>
</dbReference>
<dbReference type="InterPro" id="IPR036388">
    <property type="entry name" value="WH-like_DNA-bd_sf"/>
</dbReference>
<dbReference type="InterPro" id="IPR047640">
    <property type="entry name" value="RpiR-like"/>
</dbReference>
<dbReference type="EMBL" id="JBHSMK010000004">
    <property type="protein sequence ID" value="MFC5436389.1"/>
    <property type="molecule type" value="Genomic_DNA"/>
</dbReference>
<dbReference type="PANTHER" id="PTHR30514:SF17">
    <property type="entry name" value="HTH-TYPE TRANSCRIPTIONAL REGULATOR MURR"/>
    <property type="match status" value="1"/>
</dbReference>
<dbReference type="InterPro" id="IPR001347">
    <property type="entry name" value="SIS_dom"/>
</dbReference>
<keyword evidence="7" id="KW-1185">Reference proteome</keyword>
<dbReference type="InterPro" id="IPR046348">
    <property type="entry name" value="SIS_dom_sf"/>
</dbReference>
<keyword evidence="1" id="KW-0805">Transcription regulation</keyword>
<evidence type="ECO:0000259" key="4">
    <source>
        <dbReference type="PROSITE" id="PS51071"/>
    </source>
</evidence>
<organism evidence="6 7">
    <name type="scientific">Rhodanobacter umsongensis</name>
    <dbReference type="NCBI Taxonomy" id="633153"/>
    <lineage>
        <taxon>Bacteria</taxon>
        <taxon>Pseudomonadati</taxon>
        <taxon>Pseudomonadota</taxon>
        <taxon>Gammaproteobacteria</taxon>
        <taxon>Lysobacterales</taxon>
        <taxon>Rhodanobacteraceae</taxon>
        <taxon>Rhodanobacter</taxon>
    </lineage>
</organism>
<dbReference type="RefSeq" id="WP_377303719.1">
    <property type="nucleotide sequence ID" value="NZ_JBHSMK010000004.1"/>
</dbReference>
<keyword evidence="2" id="KW-0238">DNA-binding</keyword>
<dbReference type="Gene3D" id="1.10.10.10">
    <property type="entry name" value="Winged helix-like DNA-binding domain superfamily/Winged helix DNA-binding domain"/>
    <property type="match status" value="1"/>
</dbReference>
<sequence>MSPLVKIRSERDQMSAVERRIADFILENAQLLRDYSSQQLANALGISQSSVVKFTQKLGFKGYPDLKYSVGEAIARADNGDTPQLAASADGASDASLFGNLWRRKSEAEEATRLINPPQTIHAVADAIEQAGRAGKVFIIGLGEDDIHARGFALKLSLLGILTVHNFDTARMTANVSAASAGDVLLVFSEHGNHPALCKISRYFRERRGQVITVTRHTANPLRTLADIALVVSAHDEQPYIQPLLYQSALQHLLDGVFVLLCEGHDDRHAQLLANLDRIQLMLEP</sequence>
<dbReference type="InterPro" id="IPR009057">
    <property type="entry name" value="Homeodomain-like_sf"/>
</dbReference>
<feature type="domain" description="SIS" evidence="5">
    <location>
        <begin position="124"/>
        <end position="285"/>
    </location>
</feature>
<name>A0ABW0JKH7_9GAMM</name>
<dbReference type="CDD" id="cd05013">
    <property type="entry name" value="SIS_RpiR"/>
    <property type="match status" value="1"/>
</dbReference>
<dbReference type="InterPro" id="IPR000281">
    <property type="entry name" value="HTH_RpiR"/>
</dbReference>
<evidence type="ECO:0000259" key="5">
    <source>
        <dbReference type="PROSITE" id="PS51464"/>
    </source>
</evidence>
<dbReference type="InterPro" id="IPR035472">
    <property type="entry name" value="RpiR-like_SIS"/>
</dbReference>
<keyword evidence="3" id="KW-0804">Transcription</keyword>
<dbReference type="SUPFAM" id="SSF53697">
    <property type="entry name" value="SIS domain"/>
    <property type="match status" value="1"/>
</dbReference>
<evidence type="ECO:0000313" key="7">
    <source>
        <dbReference type="Proteomes" id="UP001596013"/>
    </source>
</evidence>
<proteinExistence type="predicted"/>
<dbReference type="PANTHER" id="PTHR30514">
    <property type="entry name" value="GLUCOKINASE"/>
    <property type="match status" value="1"/>
</dbReference>
<feature type="domain" description="HTH rpiR-type" evidence="4">
    <location>
        <begin position="1"/>
        <end position="77"/>
    </location>
</feature>
<dbReference type="PROSITE" id="PS51464">
    <property type="entry name" value="SIS"/>
    <property type="match status" value="1"/>
</dbReference>
<gene>
    <name evidence="6" type="ORF">ACFPME_07455</name>
</gene>
<dbReference type="Pfam" id="PF01418">
    <property type="entry name" value="HTH_6"/>
    <property type="match status" value="1"/>
</dbReference>
<evidence type="ECO:0000313" key="6">
    <source>
        <dbReference type="EMBL" id="MFC5436389.1"/>
    </source>
</evidence>